<dbReference type="EMBL" id="LK023335">
    <property type="protein sequence ID" value="CDS09966.1"/>
    <property type="molecule type" value="Genomic_DNA"/>
</dbReference>
<dbReference type="GO" id="GO:0008154">
    <property type="term" value="P:actin polymerization or depolymerization"/>
    <property type="evidence" value="ECO:0007669"/>
    <property type="project" value="TreeGrafter"/>
</dbReference>
<dbReference type="AlphaFoldDB" id="A0A077WQR7"/>
<dbReference type="GO" id="GO:0005737">
    <property type="term" value="C:cytoplasm"/>
    <property type="evidence" value="ECO:0007669"/>
    <property type="project" value="TreeGrafter"/>
</dbReference>
<dbReference type="Gene3D" id="3.40.20.10">
    <property type="entry name" value="Severin"/>
    <property type="match status" value="3"/>
</dbReference>
<dbReference type="GO" id="GO:0051015">
    <property type="term" value="F:actin filament binding"/>
    <property type="evidence" value="ECO:0007669"/>
    <property type="project" value="InterPro"/>
</dbReference>
<dbReference type="SUPFAM" id="SSF55753">
    <property type="entry name" value="Actin depolymerizing proteins"/>
    <property type="match status" value="3"/>
</dbReference>
<dbReference type="PANTHER" id="PTHR11977">
    <property type="entry name" value="VILLIN"/>
    <property type="match status" value="1"/>
</dbReference>
<dbReference type="OrthoDB" id="6375767at2759"/>
<gene>
    <name evidence="2" type="ORF">LRAMOSA02643</name>
</gene>
<protein>
    <recommendedName>
        <fullName evidence="1">Gelsolin-like domain-containing protein</fullName>
    </recommendedName>
</protein>
<dbReference type="CDD" id="cd11290">
    <property type="entry name" value="gelsolin_S1_like"/>
    <property type="match status" value="1"/>
</dbReference>
<dbReference type="GO" id="GO:0015629">
    <property type="term" value="C:actin cytoskeleton"/>
    <property type="evidence" value="ECO:0007669"/>
    <property type="project" value="TreeGrafter"/>
</dbReference>
<dbReference type="SMART" id="SM00262">
    <property type="entry name" value="GEL"/>
    <property type="match status" value="3"/>
</dbReference>
<evidence type="ECO:0000313" key="2">
    <source>
        <dbReference type="EMBL" id="CDS09966.1"/>
    </source>
</evidence>
<dbReference type="PRINTS" id="PR00597">
    <property type="entry name" value="GELSOLIN"/>
</dbReference>
<feature type="domain" description="Gelsolin-like" evidence="1">
    <location>
        <begin position="308"/>
        <end position="382"/>
    </location>
</feature>
<feature type="domain" description="Gelsolin-like" evidence="1">
    <location>
        <begin position="187"/>
        <end position="260"/>
    </location>
</feature>
<dbReference type="InterPro" id="IPR007122">
    <property type="entry name" value="Villin/Gelsolin"/>
</dbReference>
<name>A0A077WQR7_9FUNG</name>
<reference evidence="2" key="1">
    <citation type="journal article" date="2014" name="Genome Announc.">
        <title>De novo whole-genome sequence and genome annotation of Lichtheimia ramosa.</title>
        <authorList>
            <person name="Linde J."/>
            <person name="Schwartze V."/>
            <person name="Binder U."/>
            <person name="Lass-Florl C."/>
            <person name="Voigt K."/>
            <person name="Horn F."/>
        </authorList>
    </citation>
    <scope>NUCLEOTIDE SEQUENCE</scope>
    <source>
        <strain evidence="2">JMRC FSU:6197</strain>
    </source>
</reference>
<dbReference type="PANTHER" id="PTHR11977:SF130">
    <property type="entry name" value="SEVERIN"/>
    <property type="match status" value="1"/>
</dbReference>
<sequence length="392" mass="45024">MLRNSTWRLDETNLANFGSELERQHRKEEGSLEQAWNYEGSPIGKEPGMWIWRVQNFELVTVPENKHGQFYQGDSYVVLKTTLKQNSDALVHNIHFWLGLETTQDEAGTAAYKTVELDDFLDGLATQHREVQRRESRMFKSYFSTLKYLQGGFASGFNHVEEEEFHKRLLRVHRPDALEGTRTRNAVVITEVPMSHESLRSKAVFVLDAGAKVYQWQGKESRGVERAKAAEYISQLISERNGDGEMVVVEQDSGSAREFWEELGSEGDVVDNDDEEEIEEQVDESNDLPKKLFVLRKSHASLGLKLKFELVAEDKISKDMFDTNHVYIFDVGHQVYTWIGHEAGRRERRAGLQYAQDYVKDSGRSAFTPICKIVEGGEDELFESSLEGWQGW</sequence>
<evidence type="ECO:0000259" key="1">
    <source>
        <dbReference type="Pfam" id="PF00626"/>
    </source>
</evidence>
<accession>A0A077WQR7</accession>
<dbReference type="InterPro" id="IPR007123">
    <property type="entry name" value="Gelsolin-like_dom"/>
</dbReference>
<dbReference type="Pfam" id="PF00626">
    <property type="entry name" value="Gelsolin"/>
    <property type="match status" value="3"/>
</dbReference>
<feature type="domain" description="Gelsolin-like" evidence="1">
    <location>
        <begin position="56"/>
        <end position="140"/>
    </location>
</feature>
<dbReference type="InterPro" id="IPR029006">
    <property type="entry name" value="ADF-H/Gelsolin-like_dom_sf"/>
</dbReference>
<organism evidence="2">
    <name type="scientific">Lichtheimia ramosa</name>
    <dbReference type="NCBI Taxonomy" id="688394"/>
    <lineage>
        <taxon>Eukaryota</taxon>
        <taxon>Fungi</taxon>
        <taxon>Fungi incertae sedis</taxon>
        <taxon>Mucoromycota</taxon>
        <taxon>Mucoromycotina</taxon>
        <taxon>Mucoromycetes</taxon>
        <taxon>Mucorales</taxon>
        <taxon>Lichtheimiaceae</taxon>
        <taxon>Lichtheimia</taxon>
    </lineage>
</organism>
<proteinExistence type="predicted"/>